<accession>A0A8S1FC20</accession>
<comment type="caution">
    <text evidence="1">The sequence shown here is derived from an EMBL/GenBank/DDBJ whole genome shotgun (WGS) entry which is preliminary data.</text>
</comment>
<proteinExistence type="predicted"/>
<evidence type="ECO:0000313" key="1">
    <source>
        <dbReference type="EMBL" id="CAB3411530.1"/>
    </source>
</evidence>
<dbReference type="Proteomes" id="UP000494206">
    <property type="component" value="Unassembled WGS sequence"/>
</dbReference>
<sequence length="70" mass="7936">MDMPCDEFCHVVFNAIDASAEHFDRTMGRAEQHGIVDLFQELDLVLRLGRNCIHATNILNDNIFQFANAA</sequence>
<keyword evidence="2" id="KW-1185">Reference proteome</keyword>
<organism evidence="1 2">
    <name type="scientific">Caenorhabditis bovis</name>
    <dbReference type="NCBI Taxonomy" id="2654633"/>
    <lineage>
        <taxon>Eukaryota</taxon>
        <taxon>Metazoa</taxon>
        <taxon>Ecdysozoa</taxon>
        <taxon>Nematoda</taxon>
        <taxon>Chromadorea</taxon>
        <taxon>Rhabditida</taxon>
        <taxon>Rhabditina</taxon>
        <taxon>Rhabditomorpha</taxon>
        <taxon>Rhabditoidea</taxon>
        <taxon>Rhabditidae</taxon>
        <taxon>Peloderinae</taxon>
        <taxon>Caenorhabditis</taxon>
    </lineage>
</organism>
<name>A0A8S1FC20_9PELO</name>
<gene>
    <name evidence="1" type="ORF">CBOVIS_LOCUS12913</name>
</gene>
<reference evidence="1 2" key="1">
    <citation type="submission" date="2020-04" db="EMBL/GenBank/DDBJ databases">
        <authorList>
            <person name="Laetsch R D."/>
            <person name="Stevens L."/>
            <person name="Kumar S."/>
            <person name="Blaxter L. M."/>
        </authorList>
    </citation>
    <scope>NUCLEOTIDE SEQUENCE [LARGE SCALE GENOMIC DNA]</scope>
</reference>
<protein>
    <submittedName>
        <fullName evidence="1">Uncharacterized protein</fullName>
    </submittedName>
</protein>
<evidence type="ECO:0000313" key="2">
    <source>
        <dbReference type="Proteomes" id="UP000494206"/>
    </source>
</evidence>
<dbReference type="EMBL" id="CADEPM010000014">
    <property type="protein sequence ID" value="CAB3411530.1"/>
    <property type="molecule type" value="Genomic_DNA"/>
</dbReference>
<dbReference type="AlphaFoldDB" id="A0A8S1FC20"/>